<evidence type="ECO:0000313" key="5">
    <source>
        <dbReference type="Proteomes" id="UP000749311"/>
    </source>
</evidence>
<keyword evidence="5" id="KW-1185">Reference proteome</keyword>
<feature type="domain" description="CAAX prenyl protease 2/Lysostaphin resistance protein A-like" evidence="3">
    <location>
        <begin position="211"/>
        <end position="304"/>
    </location>
</feature>
<dbReference type="Proteomes" id="UP000749311">
    <property type="component" value="Unassembled WGS sequence"/>
</dbReference>
<feature type="compositionally biased region" description="Low complexity" evidence="1">
    <location>
        <begin position="412"/>
        <end position="426"/>
    </location>
</feature>
<dbReference type="EMBL" id="JAAMOZ010000001">
    <property type="protein sequence ID" value="NIH57226.1"/>
    <property type="molecule type" value="Genomic_DNA"/>
</dbReference>
<dbReference type="GO" id="GO:0006508">
    <property type="term" value="P:proteolysis"/>
    <property type="evidence" value="ECO:0007669"/>
    <property type="project" value="UniProtKB-KW"/>
</dbReference>
<keyword evidence="4" id="KW-0645">Protease</keyword>
<dbReference type="InterPro" id="IPR003675">
    <property type="entry name" value="Rce1/LyrA-like_dom"/>
</dbReference>
<dbReference type="Pfam" id="PF02517">
    <property type="entry name" value="Rce1-like"/>
    <property type="match status" value="1"/>
</dbReference>
<name>A0ABX0SH01_9ACTN</name>
<feature type="compositionally biased region" description="Pro residues" evidence="1">
    <location>
        <begin position="23"/>
        <end position="32"/>
    </location>
</feature>
<reference evidence="4 5" key="1">
    <citation type="submission" date="2020-02" db="EMBL/GenBank/DDBJ databases">
        <title>Sequencing the genomes of 1000 actinobacteria strains.</title>
        <authorList>
            <person name="Klenk H.-P."/>
        </authorList>
    </citation>
    <scope>NUCLEOTIDE SEQUENCE [LARGE SCALE GENOMIC DNA]</scope>
    <source>
        <strain evidence="4 5">DSM 19609</strain>
    </source>
</reference>
<feature type="compositionally biased region" description="Low complexity" evidence="1">
    <location>
        <begin position="12"/>
        <end position="22"/>
    </location>
</feature>
<comment type="caution">
    <text evidence="4">The sequence shown here is derived from an EMBL/GenBank/DDBJ whole genome shotgun (WGS) entry which is preliminary data.</text>
</comment>
<feature type="transmembrane region" description="Helical" evidence="2">
    <location>
        <begin position="79"/>
        <end position="103"/>
    </location>
</feature>
<feature type="transmembrane region" description="Helical" evidence="2">
    <location>
        <begin position="135"/>
        <end position="152"/>
    </location>
</feature>
<feature type="region of interest" description="Disordered" evidence="1">
    <location>
        <begin position="1"/>
        <end position="36"/>
    </location>
</feature>
<dbReference type="GO" id="GO:0008233">
    <property type="term" value="F:peptidase activity"/>
    <property type="evidence" value="ECO:0007669"/>
    <property type="project" value="UniProtKB-KW"/>
</dbReference>
<feature type="transmembrane region" description="Helical" evidence="2">
    <location>
        <begin position="246"/>
        <end position="266"/>
    </location>
</feature>
<evidence type="ECO:0000256" key="1">
    <source>
        <dbReference type="SAM" id="MobiDB-lite"/>
    </source>
</evidence>
<feature type="transmembrane region" description="Helical" evidence="2">
    <location>
        <begin position="328"/>
        <end position="345"/>
    </location>
</feature>
<dbReference type="RefSeq" id="WP_167166748.1">
    <property type="nucleotide sequence ID" value="NZ_BAAAOO010000008.1"/>
</dbReference>
<keyword evidence="4" id="KW-0378">Hydrolase</keyword>
<feature type="compositionally biased region" description="Low complexity" evidence="1">
    <location>
        <begin position="379"/>
        <end position="396"/>
    </location>
</feature>
<sequence length="467" mass="48764">MSTPPIPGGQTPYGQAGGQAPYGPLPQPPAGVPLPMGTPRAAAMPGWGYPPPPKPALPVVPTEYPGFWRTPAWSAWRPIVLVVLAVIAYFAGGLVFMAVAIMIDMMTGRQTWEEAVGEIANDGGVTPMVFLGNNLSLALLIVIAIALTVLLIKQRPGWLASVTGRMRWRWMGTCFTIVLPIWMVYLSLDTWLQLQAGPLGLAPNRDTVVLAIGILVTTPLQCAGEEYAFRGLINRAAASFFTHQRVGLVVGAVLSSLVFMLAHAAADPWLNVFYFSFGLIACYVTWRTGGLEASIAMHVVNNLLSEAFMPFMDITEVFDRSAGTGSPWVLIGIVTPLIAAAAITWQARKLGITRSSAPAASRVSAPAPAFPPGPGQFVQAPGWPAGAPQPWAPAAGVHEPGAGQVVPPTGTAAAPLADPASPSASGFAGGQAGGDRPPTPAGEHPAPLSNPRPWDDPLPGEGPSPSS</sequence>
<organism evidence="4 5">
    <name type="scientific">Brooklawnia cerclae</name>
    <dbReference type="NCBI Taxonomy" id="349934"/>
    <lineage>
        <taxon>Bacteria</taxon>
        <taxon>Bacillati</taxon>
        <taxon>Actinomycetota</taxon>
        <taxon>Actinomycetes</taxon>
        <taxon>Propionibacteriales</taxon>
        <taxon>Propionibacteriaceae</taxon>
        <taxon>Brooklawnia</taxon>
    </lineage>
</organism>
<gene>
    <name evidence="4" type="ORF">FB473_001871</name>
</gene>
<evidence type="ECO:0000256" key="2">
    <source>
        <dbReference type="SAM" id="Phobius"/>
    </source>
</evidence>
<evidence type="ECO:0000313" key="4">
    <source>
        <dbReference type="EMBL" id="NIH57226.1"/>
    </source>
</evidence>
<feature type="transmembrane region" description="Helical" evidence="2">
    <location>
        <begin position="168"/>
        <end position="188"/>
    </location>
</feature>
<proteinExistence type="predicted"/>
<keyword evidence="2" id="KW-0812">Transmembrane</keyword>
<protein>
    <submittedName>
        <fullName evidence="4">Membrane protease YdiL (CAAX protease family)</fullName>
    </submittedName>
</protein>
<accession>A0ABX0SH01</accession>
<keyword evidence="2" id="KW-0472">Membrane</keyword>
<evidence type="ECO:0000259" key="3">
    <source>
        <dbReference type="Pfam" id="PF02517"/>
    </source>
</evidence>
<keyword evidence="2" id="KW-1133">Transmembrane helix</keyword>
<feature type="region of interest" description="Disordered" evidence="1">
    <location>
        <begin position="362"/>
        <end position="467"/>
    </location>
</feature>
<feature type="transmembrane region" description="Helical" evidence="2">
    <location>
        <begin position="208"/>
        <end position="225"/>
    </location>
</feature>